<dbReference type="SUPFAM" id="SSF160719">
    <property type="entry name" value="gpW/gp25-like"/>
    <property type="match status" value="1"/>
</dbReference>
<dbReference type="OrthoDB" id="9786516at2"/>
<dbReference type="EMBL" id="CP042425">
    <property type="protein sequence ID" value="QEL18708.1"/>
    <property type="molecule type" value="Genomic_DNA"/>
</dbReference>
<organism evidence="1 2">
    <name type="scientific">Limnoglobus roseus</name>
    <dbReference type="NCBI Taxonomy" id="2598579"/>
    <lineage>
        <taxon>Bacteria</taxon>
        <taxon>Pseudomonadati</taxon>
        <taxon>Planctomycetota</taxon>
        <taxon>Planctomycetia</taxon>
        <taxon>Gemmatales</taxon>
        <taxon>Gemmataceae</taxon>
        <taxon>Limnoglobus</taxon>
    </lineage>
</organism>
<evidence type="ECO:0008006" key="3">
    <source>
        <dbReference type="Google" id="ProtNLM"/>
    </source>
</evidence>
<dbReference type="RefSeq" id="WP_149113179.1">
    <property type="nucleotide sequence ID" value="NZ_CP042425.1"/>
</dbReference>
<dbReference type="Proteomes" id="UP000324974">
    <property type="component" value="Chromosome"/>
</dbReference>
<dbReference type="AlphaFoldDB" id="A0A5C1APB7"/>
<proteinExistence type="predicted"/>
<evidence type="ECO:0000313" key="2">
    <source>
        <dbReference type="Proteomes" id="UP000324974"/>
    </source>
</evidence>
<dbReference type="KEGG" id="lrs:PX52LOC_05744"/>
<gene>
    <name evidence="1" type="ORF">PX52LOC_05744</name>
</gene>
<accession>A0A5C1APB7</accession>
<protein>
    <recommendedName>
        <fullName evidence="3">Phage tail protein</fullName>
    </recommendedName>
</protein>
<keyword evidence="2" id="KW-1185">Reference proteome</keyword>
<evidence type="ECO:0000313" key="1">
    <source>
        <dbReference type="EMBL" id="QEL18708.1"/>
    </source>
</evidence>
<name>A0A5C1APB7_9BACT</name>
<sequence length="121" mass="13226">MPDIGHFFSGDLQLGANGDLLVADSVLESQQRVLRRLLTNPTDYIWQPGYGAGLPRQIGMPIRENEIDSLIKSQMYLEPSVVQSPAPQIVTSSIPNGLDVQIQYVEVDSSQPTALSFSVTP</sequence>
<reference evidence="2" key="1">
    <citation type="submission" date="2019-08" db="EMBL/GenBank/DDBJ databases">
        <title>Limnoglobus roseus gen. nov., sp. nov., a novel freshwater planctomycete with a giant genome from the family Gemmataceae.</title>
        <authorList>
            <person name="Kulichevskaya I.S."/>
            <person name="Naumoff D.G."/>
            <person name="Miroshnikov K."/>
            <person name="Ivanova A."/>
            <person name="Philippov D.A."/>
            <person name="Hakobyan A."/>
            <person name="Rijpstra I.C."/>
            <person name="Sinninghe Damste J.S."/>
            <person name="Liesack W."/>
            <person name="Dedysh S.N."/>
        </authorList>
    </citation>
    <scope>NUCLEOTIDE SEQUENCE [LARGE SCALE GENOMIC DNA]</scope>
    <source>
        <strain evidence="2">PX52</strain>
    </source>
</reference>